<name>A0ACB6QAB2_9PLEO</name>
<organism evidence="1 2">
    <name type="scientific">Lindgomyces ingoldianus</name>
    <dbReference type="NCBI Taxonomy" id="673940"/>
    <lineage>
        <taxon>Eukaryota</taxon>
        <taxon>Fungi</taxon>
        <taxon>Dikarya</taxon>
        <taxon>Ascomycota</taxon>
        <taxon>Pezizomycotina</taxon>
        <taxon>Dothideomycetes</taxon>
        <taxon>Pleosporomycetidae</taxon>
        <taxon>Pleosporales</taxon>
        <taxon>Lindgomycetaceae</taxon>
        <taxon>Lindgomyces</taxon>
    </lineage>
</organism>
<gene>
    <name evidence="1" type="ORF">BDR25DRAFT_273165</name>
</gene>
<dbReference type="Proteomes" id="UP000799755">
    <property type="component" value="Unassembled WGS sequence"/>
</dbReference>
<accession>A0ACB6QAB2</accession>
<evidence type="ECO:0000313" key="2">
    <source>
        <dbReference type="Proteomes" id="UP000799755"/>
    </source>
</evidence>
<dbReference type="EMBL" id="MU003551">
    <property type="protein sequence ID" value="KAF2463317.1"/>
    <property type="molecule type" value="Genomic_DNA"/>
</dbReference>
<keyword evidence="2" id="KW-1185">Reference proteome</keyword>
<sequence>MPTLDTLPPEILFSILSFSSPFNPTIAPRHPLYTIAATNHYLRSIVEEYAKGLLKQHAHFTPKNTSSLIHRRQWLKWLSTICWFCRKPSVRKAILDPATTCCMKCDRKFPKMTMTNASTKHGLSKLDLFTPNPLHPNLPSLTVGVYMCMGSHTVMLSEPDVLARKKYIYDLLGTAQSSDPAYLKRRVSAHERIIKHMDRRLNLGQWVRRRPLAIVEGEAIAKSMRTEESREKYVVEGLEREWAAMGIRGGSEESAIELD</sequence>
<proteinExistence type="predicted"/>
<comment type="caution">
    <text evidence="1">The sequence shown here is derived from an EMBL/GenBank/DDBJ whole genome shotgun (WGS) entry which is preliminary data.</text>
</comment>
<evidence type="ECO:0000313" key="1">
    <source>
        <dbReference type="EMBL" id="KAF2463317.1"/>
    </source>
</evidence>
<reference evidence="1" key="1">
    <citation type="journal article" date="2020" name="Stud. Mycol.">
        <title>101 Dothideomycetes genomes: a test case for predicting lifestyles and emergence of pathogens.</title>
        <authorList>
            <person name="Haridas S."/>
            <person name="Albert R."/>
            <person name="Binder M."/>
            <person name="Bloem J."/>
            <person name="Labutti K."/>
            <person name="Salamov A."/>
            <person name="Andreopoulos B."/>
            <person name="Baker S."/>
            <person name="Barry K."/>
            <person name="Bills G."/>
            <person name="Bluhm B."/>
            <person name="Cannon C."/>
            <person name="Castanera R."/>
            <person name="Culley D."/>
            <person name="Daum C."/>
            <person name="Ezra D."/>
            <person name="Gonzalez J."/>
            <person name="Henrissat B."/>
            <person name="Kuo A."/>
            <person name="Liang C."/>
            <person name="Lipzen A."/>
            <person name="Lutzoni F."/>
            <person name="Magnuson J."/>
            <person name="Mondo S."/>
            <person name="Nolan M."/>
            <person name="Ohm R."/>
            <person name="Pangilinan J."/>
            <person name="Park H.-J."/>
            <person name="Ramirez L."/>
            <person name="Alfaro M."/>
            <person name="Sun H."/>
            <person name="Tritt A."/>
            <person name="Yoshinaga Y."/>
            <person name="Zwiers L.-H."/>
            <person name="Turgeon B."/>
            <person name="Goodwin S."/>
            <person name="Spatafora J."/>
            <person name="Crous P."/>
            <person name="Grigoriev I."/>
        </authorList>
    </citation>
    <scope>NUCLEOTIDE SEQUENCE</scope>
    <source>
        <strain evidence="1">ATCC 200398</strain>
    </source>
</reference>
<protein>
    <submittedName>
        <fullName evidence="1">Uncharacterized protein</fullName>
    </submittedName>
</protein>